<dbReference type="InterPro" id="IPR036760">
    <property type="entry name" value="SspB-like_sf"/>
</dbReference>
<dbReference type="GO" id="GO:0005829">
    <property type="term" value="C:cytosol"/>
    <property type="evidence" value="ECO:0007669"/>
    <property type="project" value="TreeGrafter"/>
</dbReference>
<sequence>MTDQQRMTDNKPYLIRAMYEWIEDNQCTPYMVVHTDLPGVRVPVDYVEDGKITLNIAGRSVQDLTLGNDEISFAASFGGVVHYISVPCYAVAAMFARENAQGMMFEVVVPEDGSDPDGPPSPAGKPSLKVVK</sequence>
<dbReference type="GO" id="GO:0006508">
    <property type="term" value="P:proteolysis"/>
    <property type="evidence" value="ECO:0007669"/>
    <property type="project" value="UniProtKB-KW"/>
</dbReference>
<evidence type="ECO:0000313" key="2">
    <source>
        <dbReference type="EMBL" id="WLD57384.1"/>
    </source>
</evidence>
<reference evidence="2" key="1">
    <citation type="submission" date="2022-07" db="EMBL/GenBank/DDBJ databases">
        <title>Complete genome sequence of Salinispirillum sp. LH10-3-1 capable of multiple carbohydrate inversion isolated from a soda lake.</title>
        <authorList>
            <person name="Liu J."/>
            <person name="Zhai Y."/>
            <person name="Zhang H."/>
            <person name="Yang H."/>
            <person name="Qu J."/>
            <person name="Li J."/>
        </authorList>
    </citation>
    <scope>NUCLEOTIDE SEQUENCE</scope>
    <source>
        <strain evidence="2">LH 10-3-1</strain>
    </source>
</reference>
<keyword evidence="2" id="KW-0645">Protease</keyword>
<keyword evidence="2" id="KW-0378">Hydrolase</keyword>
<dbReference type="Gene3D" id="2.30.30.220">
    <property type="entry name" value="SspB-like"/>
    <property type="match status" value="1"/>
</dbReference>
<dbReference type="RefSeq" id="WP_304994670.1">
    <property type="nucleotide sequence ID" value="NZ_CP101717.1"/>
</dbReference>
<protein>
    <submittedName>
        <fullName evidence="2">ClpXP protease specificity-enhancing factor</fullName>
    </submittedName>
</protein>
<dbReference type="GO" id="GO:0005840">
    <property type="term" value="C:ribosome"/>
    <property type="evidence" value="ECO:0007669"/>
    <property type="project" value="TreeGrafter"/>
</dbReference>
<dbReference type="GO" id="GO:0008233">
    <property type="term" value="F:peptidase activity"/>
    <property type="evidence" value="ECO:0007669"/>
    <property type="project" value="UniProtKB-KW"/>
</dbReference>
<evidence type="ECO:0000256" key="1">
    <source>
        <dbReference type="SAM" id="MobiDB-lite"/>
    </source>
</evidence>
<name>A0AB38YDF9_9GAMM</name>
<proteinExistence type="predicted"/>
<dbReference type="PANTHER" id="PTHR37486:SF1">
    <property type="entry name" value="STRINGENT STARVATION PROTEIN B"/>
    <property type="match status" value="1"/>
</dbReference>
<dbReference type="SUPFAM" id="SSF101738">
    <property type="entry name" value="SspB-like"/>
    <property type="match status" value="1"/>
</dbReference>
<dbReference type="PANTHER" id="PTHR37486">
    <property type="entry name" value="STRINGENT STARVATION PROTEIN B"/>
    <property type="match status" value="1"/>
</dbReference>
<dbReference type="InterPro" id="IPR007481">
    <property type="entry name" value="SspB"/>
</dbReference>
<dbReference type="GO" id="GO:0045732">
    <property type="term" value="P:positive regulation of protein catabolic process"/>
    <property type="evidence" value="ECO:0007669"/>
    <property type="project" value="TreeGrafter"/>
</dbReference>
<dbReference type="NCBIfam" id="NF008769">
    <property type="entry name" value="PRK11798.2-5"/>
    <property type="match status" value="1"/>
</dbReference>
<dbReference type="EMBL" id="CP101717">
    <property type="protein sequence ID" value="WLD57384.1"/>
    <property type="molecule type" value="Genomic_DNA"/>
</dbReference>
<feature type="region of interest" description="Disordered" evidence="1">
    <location>
        <begin position="110"/>
        <end position="132"/>
    </location>
</feature>
<gene>
    <name evidence="2" type="ORF">NFC81_11760</name>
</gene>
<dbReference type="AlphaFoldDB" id="A0AB38YDF9"/>
<dbReference type="Pfam" id="PF04386">
    <property type="entry name" value="SspB"/>
    <property type="match status" value="1"/>
</dbReference>
<dbReference type="PIRSF" id="PIRSF005276">
    <property type="entry name" value="SspB"/>
    <property type="match status" value="1"/>
</dbReference>
<organism evidence="2">
    <name type="scientific">Salinispirillum sp. LH 10-3-1</name>
    <dbReference type="NCBI Taxonomy" id="2952525"/>
    <lineage>
        <taxon>Bacteria</taxon>
        <taxon>Pseudomonadati</taxon>
        <taxon>Pseudomonadota</taxon>
        <taxon>Gammaproteobacteria</taxon>
        <taxon>Oceanospirillales</taxon>
        <taxon>Saccharospirillaceae</taxon>
        <taxon>Salinispirillum</taxon>
    </lineage>
</organism>
<accession>A0AB38YDF9</accession>